<gene>
    <name evidence="2" type="ORF">K1Y79_01330</name>
</gene>
<dbReference type="Pfam" id="PF04738">
    <property type="entry name" value="Lant_dehydr_N"/>
    <property type="match status" value="1"/>
</dbReference>
<dbReference type="RefSeq" id="WP_220248195.1">
    <property type="nucleotide sequence ID" value="NZ_JAICCF010000001.1"/>
</dbReference>
<sequence>MALRIFPHLLVRYAGMPLSVLQTAQLTDTTSAIEQQWLLEQQLHKEKAAICDLLYDLINQSTDPKERVQLLQLKRDIFNDKLPAKLPAAAPPSIHAYVQLILHKKEMQQLRSLGYDQLLIQARHELQQYARQESLRKGILLSSPVLYEQLNNFAVADCNRFRSKELKNEYSLVRYVSRMAAKTSPFSTFTYVGRGAIAPAASNAESASVHSSVRLHNGLFSYLRLLMIYHPVLNEIVELRLNVTATLQQEEISFLVNYFNVEAFQRLPARNLPLWLYHYFKEHIKPVSIGALTDHLCTQIPDTDRAVIKSFLLKLVINGLLEPHIGCAAIDPEWDRQLMNFLLPYRQLLVVASLHTVLVQLQLAKTAYVNAPSDQRFQLLRDTSLLVNEQFLRLQQQADLPDETTAPDGSFELFRFQARKFLPQDIFYEDTYTTDIPALPEAGITPFIAAVSKLCILLQPFDGLQEERQSMLRFFTTHYEGTASIPVTRFYHDYYRQEKKPAAAAVKQDRKDIPLPDTLQLTATADEIQLTPATDIPAVSNHTGGVFAQLYKDQHQYKGVVNAVLPGMGKVAGRFLHLMDPVVTSDFRAWNTSLHENCLLLELNDGSAFNANIHPPLLSYEVCMPGGNNSYAEEGRISLQDIVVRYDADNNALMLFHTGYNKVVYAYDLSLESFYNRSHFYRLLAHFNTDCRVPLRALMQAVDNHYSAPLQADNTVIIKPRICFGDHVILRRKGWLIRTAAIPVSGNEETSAAYFERLNTWRISNGVPEQVFLFLRSAWIPPTTGQQSQLQRDDYKPQYISFTHPLLVSLFRKVLSRAGEWCYLEEMLPDAAHVAADGGLVKEYLIHWYNM</sequence>
<dbReference type="InterPro" id="IPR006827">
    <property type="entry name" value="Lant_deHydtase_N"/>
</dbReference>
<keyword evidence="3" id="KW-1185">Reference proteome</keyword>
<evidence type="ECO:0000313" key="3">
    <source>
        <dbReference type="Proteomes" id="UP000812961"/>
    </source>
</evidence>
<feature type="domain" description="Lantibiotic dehydratase N-terminal" evidence="1">
    <location>
        <begin position="132"/>
        <end position="773"/>
    </location>
</feature>
<comment type="caution">
    <text evidence="2">The sequence shown here is derived from an EMBL/GenBank/DDBJ whole genome shotgun (WGS) entry which is preliminary data.</text>
</comment>
<proteinExistence type="predicted"/>
<evidence type="ECO:0000259" key="1">
    <source>
        <dbReference type="Pfam" id="PF04738"/>
    </source>
</evidence>
<name>A0ABS7G5M9_9BACT</name>
<dbReference type="Proteomes" id="UP000812961">
    <property type="component" value="Unassembled WGS sequence"/>
</dbReference>
<dbReference type="EMBL" id="JAICCF010000001">
    <property type="protein sequence ID" value="MBW8682962.1"/>
    <property type="molecule type" value="Genomic_DNA"/>
</dbReference>
<organism evidence="2 3">
    <name type="scientific">Chitinophaga rhizophila</name>
    <dbReference type="NCBI Taxonomy" id="2866212"/>
    <lineage>
        <taxon>Bacteria</taxon>
        <taxon>Pseudomonadati</taxon>
        <taxon>Bacteroidota</taxon>
        <taxon>Chitinophagia</taxon>
        <taxon>Chitinophagales</taxon>
        <taxon>Chitinophagaceae</taxon>
        <taxon>Chitinophaga</taxon>
    </lineage>
</organism>
<accession>A0ABS7G5M9</accession>
<evidence type="ECO:0000313" key="2">
    <source>
        <dbReference type="EMBL" id="MBW8682962.1"/>
    </source>
</evidence>
<reference evidence="2 3" key="1">
    <citation type="submission" date="2021-08" db="EMBL/GenBank/DDBJ databases">
        <title>The genome sequence of Chitinophaga sp. B61.</title>
        <authorList>
            <person name="Zhang X."/>
        </authorList>
    </citation>
    <scope>NUCLEOTIDE SEQUENCE [LARGE SCALE GENOMIC DNA]</scope>
    <source>
        <strain evidence="2 3">B61</strain>
    </source>
</reference>
<protein>
    <submittedName>
        <fullName evidence="2">Lantibiotic dehydratase family protein</fullName>
    </submittedName>
</protein>